<dbReference type="STRING" id="269799.Gmet_2808"/>
<keyword evidence="4 10" id="KW-0812">Transmembrane</keyword>
<proteinExistence type="inferred from homology"/>
<reference evidence="12 13" key="1">
    <citation type="submission" date="2005-10" db="EMBL/GenBank/DDBJ databases">
        <title>Complete sequence of Geobacter metallireducens GS-15.</title>
        <authorList>
            <consortium name="US DOE Joint Genome Institute"/>
            <person name="Copeland A."/>
            <person name="Lucas S."/>
            <person name="Lapidus A."/>
            <person name="Barry K."/>
            <person name="Detter J.C."/>
            <person name="Glavina T."/>
            <person name="Hammon N."/>
            <person name="Israni S."/>
            <person name="Pitluck S."/>
            <person name="Di Bartolo G."/>
            <person name="Chain P."/>
            <person name="Schmutz J."/>
            <person name="Larimer F."/>
            <person name="Land M."/>
            <person name="Kyrpides N."/>
            <person name="Ivanova N."/>
            <person name="Richardson P."/>
        </authorList>
    </citation>
    <scope>NUCLEOTIDE SEQUENCE [LARGE SCALE GENOMIC DNA]</scope>
    <source>
        <strain evidence="13">ATCC 53774 / DSM 7210 / GS-15</strain>
    </source>
</reference>
<evidence type="ECO:0000256" key="7">
    <source>
        <dbReference type="ARBA" id="ARBA00023237"/>
    </source>
</evidence>
<evidence type="ECO:0000313" key="12">
    <source>
        <dbReference type="EMBL" id="ABB33026.1"/>
    </source>
</evidence>
<dbReference type="Gene3D" id="2.40.160.50">
    <property type="entry name" value="membrane protein fhac: a member of the omp85/tpsb transporter family"/>
    <property type="match status" value="1"/>
</dbReference>
<dbReference type="PANTHER" id="PTHR12815">
    <property type="entry name" value="SORTING AND ASSEMBLY MACHINERY SAMM50 PROTEIN FAMILY MEMBER"/>
    <property type="match status" value="1"/>
</dbReference>
<keyword evidence="13" id="KW-1185">Reference proteome</keyword>
<dbReference type="InterPro" id="IPR034746">
    <property type="entry name" value="POTRA"/>
</dbReference>
<name>Q39RU8_GEOMG</name>
<dbReference type="Proteomes" id="UP000007073">
    <property type="component" value="Chromosome"/>
</dbReference>
<dbReference type="InterPro" id="IPR035243">
    <property type="entry name" value="TamA_POTRA_Dom_1"/>
</dbReference>
<evidence type="ECO:0000256" key="8">
    <source>
        <dbReference type="ARBA" id="ARBA00033063"/>
    </source>
</evidence>
<dbReference type="AlphaFoldDB" id="Q39RU8"/>
<evidence type="ECO:0000256" key="1">
    <source>
        <dbReference type="ARBA" id="ARBA00004442"/>
    </source>
</evidence>
<sequence>MAIQAPPPISTTRFRNILVRAGLAPAVFLWILLGSALLLRAAEPVETVVEGVEGEALENVKKALALPYGLVRDGKVDTQWLERFAGQAQERVRSALEPFGYYRARITTSLVETPEGNYRLKADIDPGPPVIVSSVQVTLAGAGSANKTLTGLAGQFPLHTGDLLVQPNYEEAKGVLRSKALALGYLDAAFSTHEIRISPDRTKADIRLVLDTGTLYRFGEVTITGAPRYPDEFLRRYVTIKPGRPFSYARLGETQLNFTNTERFAEVIVTPDREHAHDHQVPVTIALKPGHTQRLQPGIGYGSDTGARGSLTYRHLNVLGLGHEFQSQLYLSERLQGIAANYIIPSPRDTRTYSALQLNLQKEDVSTYISRLAALEGSVNRSMGRGKLGTVFLRVHQEGFTIAGEDSSSLLVLPGIRYSEHRFDNLVRPTRGYRFMVEGSGTHQYLGSDTGLIQVRAEGSTIVPLPWRLSLLSRVAGGLTFLNDPLAELPASLRFFAGGDRSVRGYSYKSLGPRNASGEVIGGRNLLEGSIELQRALFTNWGVSLFYDAGNAFNDLTNIRLYQGAGFGIHYYTLVGAINLYVARQIGVDNPAFRIHLTIGFEL</sequence>
<feature type="transmembrane region" description="Helical" evidence="10">
    <location>
        <begin position="17"/>
        <end position="39"/>
    </location>
</feature>
<evidence type="ECO:0000313" key="13">
    <source>
        <dbReference type="Proteomes" id="UP000007073"/>
    </source>
</evidence>
<dbReference type="GO" id="GO:0009279">
    <property type="term" value="C:cell outer membrane"/>
    <property type="evidence" value="ECO:0007669"/>
    <property type="project" value="UniProtKB-SubCell"/>
</dbReference>
<evidence type="ECO:0000256" key="5">
    <source>
        <dbReference type="ARBA" id="ARBA00022729"/>
    </source>
</evidence>
<dbReference type="GO" id="GO:0097347">
    <property type="term" value="C:TAM protein secretion complex"/>
    <property type="evidence" value="ECO:0007669"/>
    <property type="project" value="TreeGrafter"/>
</dbReference>
<evidence type="ECO:0000256" key="6">
    <source>
        <dbReference type="ARBA" id="ARBA00023136"/>
    </source>
</evidence>
<dbReference type="PANTHER" id="PTHR12815:SF47">
    <property type="entry name" value="TRANSLOCATION AND ASSEMBLY MODULE SUBUNIT TAMA"/>
    <property type="match status" value="1"/>
</dbReference>
<dbReference type="HOGENOM" id="CLU_018618_1_0_7"/>
<accession>Q39RU8</accession>
<keyword evidence="7" id="KW-0998">Cell outer membrane</keyword>
<dbReference type="GO" id="GO:0009306">
    <property type="term" value="P:protein secretion"/>
    <property type="evidence" value="ECO:0007669"/>
    <property type="project" value="TreeGrafter"/>
</dbReference>
<keyword evidence="10" id="KW-1133">Transmembrane helix</keyword>
<dbReference type="RefSeq" id="WP_004514676.1">
    <property type="nucleotide sequence ID" value="NC_007517.1"/>
</dbReference>
<organism evidence="12 13">
    <name type="scientific">Geobacter metallireducens (strain ATCC 53774 / DSM 7210 / GS-15)</name>
    <dbReference type="NCBI Taxonomy" id="269799"/>
    <lineage>
        <taxon>Bacteria</taxon>
        <taxon>Pseudomonadati</taxon>
        <taxon>Thermodesulfobacteriota</taxon>
        <taxon>Desulfuromonadia</taxon>
        <taxon>Geobacterales</taxon>
        <taxon>Geobacteraceae</taxon>
        <taxon>Geobacter</taxon>
    </lineage>
</organism>
<comment type="similarity">
    <text evidence="2">Belongs to the TamA family.</text>
</comment>
<evidence type="ECO:0000256" key="3">
    <source>
        <dbReference type="ARBA" id="ARBA00015419"/>
    </source>
</evidence>
<keyword evidence="5" id="KW-0732">Signal</keyword>
<dbReference type="KEGG" id="gme:Gmet_2808"/>
<comment type="subunit">
    <text evidence="9">Interacts with TamB to form the translocation and assembly module (TAM).</text>
</comment>
<dbReference type="Pfam" id="PF07244">
    <property type="entry name" value="POTRA"/>
    <property type="match status" value="1"/>
</dbReference>
<reference evidence="12 13" key="2">
    <citation type="journal article" date="2009" name="BMC Microbiol.">
        <title>The genome sequence of Geobacter metallireducens: features of metabolism, physiology and regulation common and dissimilar to Geobacter sulfurreducens.</title>
        <authorList>
            <person name="Aklujkar M."/>
            <person name="Krushkal J."/>
            <person name="DiBartolo G."/>
            <person name="Lapidus A."/>
            <person name="Land M.L."/>
            <person name="Lovley D.R."/>
        </authorList>
    </citation>
    <scope>NUCLEOTIDE SEQUENCE [LARGE SCALE GENOMIC DNA]</scope>
    <source>
        <strain evidence="13">ATCC 53774 / DSM 7210 / GS-15</strain>
    </source>
</reference>
<evidence type="ECO:0000259" key="11">
    <source>
        <dbReference type="PROSITE" id="PS51779"/>
    </source>
</evidence>
<keyword evidence="6 10" id="KW-0472">Membrane</keyword>
<dbReference type="EMBL" id="CP000148">
    <property type="protein sequence ID" value="ABB33026.1"/>
    <property type="molecule type" value="Genomic_DNA"/>
</dbReference>
<gene>
    <name evidence="12" type="ordered locus">Gmet_2808</name>
</gene>
<dbReference type="InterPro" id="IPR010827">
    <property type="entry name" value="BamA/TamA_POTRA"/>
</dbReference>
<evidence type="ECO:0000256" key="2">
    <source>
        <dbReference type="ARBA" id="ARBA00010248"/>
    </source>
</evidence>
<dbReference type="InterPro" id="IPR039910">
    <property type="entry name" value="D15-like"/>
</dbReference>
<comment type="subcellular location">
    <subcellularLocation>
        <location evidence="1">Cell outer membrane</location>
    </subcellularLocation>
</comment>
<feature type="domain" description="POTRA" evidence="11">
    <location>
        <begin position="216"/>
        <end position="290"/>
    </location>
</feature>
<dbReference type="Pfam" id="PF17243">
    <property type="entry name" value="POTRA_TamA_1"/>
    <property type="match status" value="1"/>
</dbReference>
<dbReference type="Pfam" id="PF01103">
    <property type="entry name" value="Omp85"/>
    <property type="match status" value="1"/>
</dbReference>
<evidence type="ECO:0000256" key="4">
    <source>
        <dbReference type="ARBA" id="ARBA00022692"/>
    </source>
</evidence>
<protein>
    <recommendedName>
        <fullName evidence="3">Translocation and assembly module subunit TamA</fullName>
    </recommendedName>
    <alternativeName>
        <fullName evidence="8">Autotransporter assembly factor TamA</fullName>
    </alternativeName>
</protein>
<dbReference type="eggNOG" id="COG0729">
    <property type="taxonomic scope" value="Bacteria"/>
</dbReference>
<dbReference type="InterPro" id="IPR000184">
    <property type="entry name" value="Bac_surfAg_D15"/>
</dbReference>
<evidence type="ECO:0000256" key="10">
    <source>
        <dbReference type="SAM" id="Phobius"/>
    </source>
</evidence>
<dbReference type="PROSITE" id="PS51779">
    <property type="entry name" value="POTRA"/>
    <property type="match status" value="1"/>
</dbReference>
<evidence type="ECO:0000256" key="9">
    <source>
        <dbReference type="ARBA" id="ARBA00093548"/>
    </source>
</evidence>
<dbReference type="Gene3D" id="3.10.20.310">
    <property type="entry name" value="membrane protein fhac"/>
    <property type="match status" value="3"/>
</dbReference>